<dbReference type="PANTHER" id="PTHR11042:SF91">
    <property type="entry name" value="EUKARYOTIC TRANSLATION INITIATION FACTOR 2-ALPHA KINASE"/>
    <property type="match status" value="1"/>
</dbReference>
<evidence type="ECO:0000256" key="1">
    <source>
        <dbReference type="ARBA" id="ARBA00022679"/>
    </source>
</evidence>
<evidence type="ECO:0000313" key="8">
    <source>
        <dbReference type="EMBL" id="CAH2215954.1"/>
    </source>
</evidence>
<dbReference type="OrthoDB" id="341578at2759"/>
<keyword evidence="2" id="KW-0547">Nucleotide-binding</keyword>
<dbReference type="AlphaFoldDB" id="A0A8S4QSE2"/>
<dbReference type="Proteomes" id="UP000838756">
    <property type="component" value="Unassembled WGS sequence"/>
</dbReference>
<dbReference type="PROSITE" id="PS00108">
    <property type="entry name" value="PROTEIN_KINASE_ST"/>
    <property type="match status" value="1"/>
</dbReference>
<keyword evidence="9" id="KW-1185">Reference proteome</keyword>
<accession>A0A8S4QSE2</accession>
<evidence type="ECO:0000256" key="2">
    <source>
        <dbReference type="ARBA" id="ARBA00022741"/>
    </source>
</evidence>
<dbReference type="InterPro" id="IPR011009">
    <property type="entry name" value="Kinase-like_dom_sf"/>
</dbReference>
<dbReference type="EMBL" id="CAKXAJ010013495">
    <property type="protein sequence ID" value="CAH2215954.1"/>
    <property type="molecule type" value="Genomic_DNA"/>
</dbReference>
<proteinExistence type="inferred from homology"/>
<evidence type="ECO:0000256" key="5">
    <source>
        <dbReference type="ARBA" id="ARBA00037982"/>
    </source>
</evidence>
<reference evidence="8" key="1">
    <citation type="submission" date="2022-03" db="EMBL/GenBank/DDBJ databases">
        <authorList>
            <person name="Lindestad O."/>
        </authorList>
    </citation>
    <scope>NUCLEOTIDE SEQUENCE</scope>
</reference>
<feature type="region of interest" description="Disordered" evidence="6">
    <location>
        <begin position="56"/>
        <end position="78"/>
    </location>
</feature>
<evidence type="ECO:0000256" key="3">
    <source>
        <dbReference type="ARBA" id="ARBA00022777"/>
    </source>
</evidence>
<keyword evidence="4" id="KW-0067">ATP-binding</keyword>
<keyword evidence="1" id="KW-0808">Transferase</keyword>
<dbReference type="SUPFAM" id="SSF56112">
    <property type="entry name" value="Protein kinase-like (PK-like)"/>
    <property type="match status" value="1"/>
</dbReference>
<evidence type="ECO:0000256" key="6">
    <source>
        <dbReference type="SAM" id="MobiDB-lite"/>
    </source>
</evidence>
<dbReference type="InterPro" id="IPR000719">
    <property type="entry name" value="Prot_kinase_dom"/>
</dbReference>
<evidence type="ECO:0000256" key="4">
    <source>
        <dbReference type="ARBA" id="ARBA00022840"/>
    </source>
</evidence>
<dbReference type="InterPro" id="IPR050339">
    <property type="entry name" value="CC_SR_Kinase"/>
</dbReference>
<organism evidence="8 9">
    <name type="scientific">Pararge aegeria aegeria</name>
    <dbReference type="NCBI Taxonomy" id="348720"/>
    <lineage>
        <taxon>Eukaryota</taxon>
        <taxon>Metazoa</taxon>
        <taxon>Ecdysozoa</taxon>
        <taxon>Arthropoda</taxon>
        <taxon>Hexapoda</taxon>
        <taxon>Insecta</taxon>
        <taxon>Pterygota</taxon>
        <taxon>Neoptera</taxon>
        <taxon>Endopterygota</taxon>
        <taxon>Lepidoptera</taxon>
        <taxon>Glossata</taxon>
        <taxon>Ditrysia</taxon>
        <taxon>Papilionoidea</taxon>
        <taxon>Nymphalidae</taxon>
        <taxon>Satyrinae</taxon>
        <taxon>Satyrini</taxon>
        <taxon>Parargina</taxon>
        <taxon>Pararge</taxon>
    </lineage>
</organism>
<gene>
    <name evidence="8" type="primary">jg656</name>
    <name evidence="8" type="ORF">PAEG_LOCUS4033</name>
</gene>
<evidence type="ECO:0000259" key="7">
    <source>
        <dbReference type="PROSITE" id="PS50011"/>
    </source>
</evidence>
<dbReference type="PROSITE" id="PS50011">
    <property type="entry name" value="PROTEIN_KINASE_DOM"/>
    <property type="match status" value="1"/>
</dbReference>
<evidence type="ECO:0000313" key="9">
    <source>
        <dbReference type="Proteomes" id="UP000838756"/>
    </source>
</evidence>
<keyword evidence="3" id="KW-0418">Kinase</keyword>
<dbReference type="GO" id="GO:0005737">
    <property type="term" value="C:cytoplasm"/>
    <property type="evidence" value="ECO:0007669"/>
    <property type="project" value="TreeGrafter"/>
</dbReference>
<comment type="caution">
    <text evidence="8">The sequence shown here is derived from an EMBL/GenBank/DDBJ whole genome shotgun (WGS) entry which is preliminary data.</text>
</comment>
<dbReference type="GO" id="GO:0004694">
    <property type="term" value="F:eukaryotic translation initiation factor 2alpha kinase activity"/>
    <property type="evidence" value="ECO:0007669"/>
    <property type="project" value="TreeGrafter"/>
</dbReference>
<dbReference type="Gene3D" id="1.10.510.10">
    <property type="entry name" value="Transferase(Phosphotransferase) domain 1"/>
    <property type="match status" value="1"/>
</dbReference>
<sequence length="78" mass="8582">MSVLLHIKTLFSQIVSAVEYVHLAGLIHRDLKPSNIFFAPDGKVKVGDFGLVTTMTENSQDGESPQEINAHASHTHRV</sequence>
<feature type="compositionally biased region" description="Polar residues" evidence="6">
    <location>
        <begin position="56"/>
        <end position="67"/>
    </location>
</feature>
<dbReference type="PANTHER" id="PTHR11042">
    <property type="entry name" value="EUKARYOTIC TRANSLATION INITIATION FACTOR 2-ALPHA KINASE EIF2-ALPHA KINASE -RELATED"/>
    <property type="match status" value="1"/>
</dbReference>
<name>A0A8S4QSE2_9NEOP</name>
<dbReference type="InterPro" id="IPR008271">
    <property type="entry name" value="Ser/Thr_kinase_AS"/>
</dbReference>
<dbReference type="GO" id="GO:0005524">
    <property type="term" value="F:ATP binding"/>
    <property type="evidence" value="ECO:0007669"/>
    <property type="project" value="UniProtKB-KW"/>
</dbReference>
<dbReference type="Pfam" id="PF00069">
    <property type="entry name" value="Pkinase"/>
    <property type="match status" value="1"/>
</dbReference>
<protein>
    <submittedName>
        <fullName evidence="8">Jg656 protein</fullName>
    </submittedName>
</protein>
<dbReference type="GO" id="GO:0005634">
    <property type="term" value="C:nucleus"/>
    <property type="evidence" value="ECO:0007669"/>
    <property type="project" value="TreeGrafter"/>
</dbReference>
<feature type="domain" description="Protein kinase" evidence="7">
    <location>
        <begin position="1"/>
        <end position="78"/>
    </location>
</feature>
<comment type="similarity">
    <text evidence="5">Belongs to the protein kinase superfamily. Ser/Thr protein kinase family. GCN2 subfamily.</text>
</comment>
<feature type="non-terminal residue" evidence="8">
    <location>
        <position position="1"/>
    </location>
</feature>